<dbReference type="InterPro" id="IPR032823">
    <property type="entry name" value="BCA_ABC_TP_C"/>
</dbReference>
<dbReference type="InterPro" id="IPR027417">
    <property type="entry name" value="P-loop_NTPase"/>
</dbReference>
<dbReference type="RefSeq" id="WP_345248473.1">
    <property type="nucleotide sequence ID" value="NZ_BAABFO010000007.1"/>
</dbReference>
<dbReference type="InterPro" id="IPR003439">
    <property type="entry name" value="ABC_transporter-like_ATP-bd"/>
</dbReference>
<accession>A0ABP8GUS8</accession>
<dbReference type="Gene3D" id="3.40.50.300">
    <property type="entry name" value="P-loop containing nucleotide triphosphate hydrolases"/>
    <property type="match status" value="1"/>
</dbReference>
<dbReference type="PANTHER" id="PTHR45772:SF7">
    <property type="entry name" value="AMINO ACID ABC TRANSPORTER ATP-BINDING PROTEIN"/>
    <property type="match status" value="1"/>
</dbReference>
<keyword evidence="3" id="KW-0547">Nucleotide-binding</keyword>
<proteinExistence type="predicted"/>
<evidence type="ECO:0000259" key="5">
    <source>
        <dbReference type="PROSITE" id="PS50893"/>
    </source>
</evidence>
<dbReference type="GO" id="GO:0005524">
    <property type="term" value="F:ATP binding"/>
    <property type="evidence" value="ECO:0007669"/>
    <property type="project" value="UniProtKB-KW"/>
</dbReference>
<dbReference type="CDD" id="cd03219">
    <property type="entry name" value="ABC_Mj1267_LivG_branched"/>
    <property type="match status" value="1"/>
</dbReference>
<name>A0ABP8GUS8_9BURK</name>
<evidence type="ECO:0000313" key="6">
    <source>
        <dbReference type="EMBL" id="GAA4330268.1"/>
    </source>
</evidence>
<reference evidence="7" key="1">
    <citation type="journal article" date="2019" name="Int. J. Syst. Evol. Microbiol.">
        <title>The Global Catalogue of Microorganisms (GCM) 10K type strain sequencing project: providing services to taxonomists for standard genome sequencing and annotation.</title>
        <authorList>
            <consortium name="The Broad Institute Genomics Platform"/>
            <consortium name="The Broad Institute Genome Sequencing Center for Infectious Disease"/>
            <person name="Wu L."/>
            <person name="Ma J."/>
        </authorList>
    </citation>
    <scope>NUCLEOTIDE SEQUENCE [LARGE SCALE GENOMIC DNA]</scope>
    <source>
        <strain evidence="7">JCM 17666</strain>
    </source>
</reference>
<dbReference type="Proteomes" id="UP001501671">
    <property type="component" value="Unassembled WGS sequence"/>
</dbReference>
<keyword evidence="4 6" id="KW-0067">ATP-binding</keyword>
<keyword evidence="2" id="KW-0472">Membrane</keyword>
<dbReference type="PROSITE" id="PS50893">
    <property type="entry name" value="ABC_TRANSPORTER_2"/>
    <property type="match status" value="1"/>
</dbReference>
<dbReference type="SMART" id="SM00382">
    <property type="entry name" value="AAA"/>
    <property type="match status" value="1"/>
</dbReference>
<dbReference type="InterPro" id="IPR051120">
    <property type="entry name" value="ABC_AA/LPS_Transport"/>
</dbReference>
<dbReference type="Pfam" id="PF12399">
    <property type="entry name" value="BCA_ABC_TP_C"/>
    <property type="match status" value="1"/>
</dbReference>
<comment type="caution">
    <text evidence="6">The sequence shown here is derived from an EMBL/GenBank/DDBJ whole genome shotgun (WGS) entry which is preliminary data.</text>
</comment>
<keyword evidence="2" id="KW-1003">Cell membrane</keyword>
<dbReference type="EMBL" id="BAABFO010000007">
    <property type="protein sequence ID" value="GAA4330268.1"/>
    <property type="molecule type" value="Genomic_DNA"/>
</dbReference>
<evidence type="ECO:0000313" key="7">
    <source>
        <dbReference type="Proteomes" id="UP001501671"/>
    </source>
</evidence>
<evidence type="ECO:0000256" key="3">
    <source>
        <dbReference type="ARBA" id="ARBA00022741"/>
    </source>
</evidence>
<dbReference type="PANTHER" id="PTHR45772">
    <property type="entry name" value="CONSERVED COMPONENT OF ABC TRANSPORTER FOR NATURAL AMINO ACIDS-RELATED"/>
    <property type="match status" value="1"/>
</dbReference>
<evidence type="ECO:0000256" key="2">
    <source>
        <dbReference type="ARBA" id="ARBA00022475"/>
    </source>
</evidence>
<feature type="domain" description="ABC transporter" evidence="5">
    <location>
        <begin position="7"/>
        <end position="243"/>
    </location>
</feature>
<sequence>MSGPMLLEVNEASKAYGGLLAVGGVCFAMREHEMVGLMGANGAGKTTLFNMVSGATKPTSGSILLRGERIDGRRPDEICRRGVGRTYQIVRPFGGMSVEENVIVGFRYGSRVDPLATPLHEAVEQLLHEVGLIDQRHRLANQLTLAARKRLEVARALATRPVLLMLDEVMAGLTPTESAAALAMLQALHQRRGIAMLIVEHNLRAMMQLCERVIALDHGRKIGEGTPSAIIENEAVIRAYLGAETA</sequence>
<evidence type="ECO:0000256" key="4">
    <source>
        <dbReference type="ARBA" id="ARBA00022840"/>
    </source>
</evidence>
<dbReference type="Pfam" id="PF00005">
    <property type="entry name" value="ABC_tran"/>
    <property type="match status" value="1"/>
</dbReference>
<keyword evidence="7" id="KW-1185">Reference proteome</keyword>
<dbReference type="SUPFAM" id="SSF52540">
    <property type="entry name" value="P-loop containing nucleoside triphosphate hydrolases"/>
    <property type="match status" value="1"/>
</dbReference>
<organism evidence="6 7">
    <name type="scientific">Pigmentiphaga soli</name>
    <dbReference type="NCBI Taxonomy" id="1007095"/>
    <lineage>
        <taxon>Bacteria</taxon>
        <taxon>Pseudomonadati</taxon>
        <taxon>Pseudomonadota</taxon>
        <taxon>Betaproteobacteria</taxon>
        <taxon>Burkholderiales</taxon>
        <taxon>Alcaligenaceae</taxon>
        <taxon>Pigmentiphaga</taxon>
    </lineage>
</organism>
<protein>
    <submittedName>
        <fullName evidence="6">ABC transporter ATP-binding protein</fullName>
    </submittedName>
</protein>
<dbReference type="InterPro" id="IPR003593">
    <property type="entry name" value="AAA+_ATPase"/>
</dbReference>
<keyword evidence="1" id="KW-0813">Transport</keyword>
<gene>
    <name evidence="6" type="ORF">GCM10023144_17820</name>
</gene>
<evidence type="ECO:0000256" key="1">
    <source>
        <dbReference type="ARBA" id="ARBA00022448"/>
    </source>
</evidence>